<proteinExistence type="predicted"/>
<gene>
    <name evidence="1" type="ORF">A4E84_00270</name>
</gene>
<accession>A0A143BSM3</accession>
<dbReference type="EMBL" id="CP015098">
    <property type="protein sequence ID" value="AMW08122.1"/>
    <property type="molecule type" value="Genomic_DNA"/>
</dbReference>
<dbReference type="KEGG" id="stsi:A4E84_00270"/>
<dbReference type="Proteomes" id="UP000076096">
    <property type="component" value="Chromosome"/>
</dbReference>
<evidence type="ECO:0000313" key="2">
    <source>
        <dbReference type="Proteomes" id="UP000076096"/>
    </source>
</evidence>
<keyword evidence="2" id="KW-1185">Reference proteome</keyword>
<evidence type="ECO:0000313" key="1">
    <source>
        <dbReference type="EMBL" id="AMW08122.1"/>
    </source>
</evidence>
<reference evidence="2" key="1">
    <citation type="submission" date="2016-04" db="EMBL/GenBank/DDBJ databases">
        <authorList>
            <person name="Zhang B."/>
        </authorList>
    </citation>
    <scope>NUCLEOTIDE SEQUENCE [LARGE SCALE GENOMIC DNA]</scope>
    <source>
        <strain evidence="2">S10</strain>
    </source>
</reference>
<dbReference type="AlphaFoldDB" id="A0A143BSM3"/>
<sequence>MPFWRVGGFGGCFGEVVELDGFERLFGDAFGAVADGGDGCLVDEASDAAGGALVEVGGVAGECAG</sequence>
<name>A0A143BSM3_9ACTN</name>
<dbReference type="RefSeq" id="WP_062924600.1">
    <property type="nucleotide sequence ID" value="NZ_CP015098.1"/>
</dbReference>
<organism evidence="1 2">
    <name type="scientific">Streptomyces qaidamensis</name>
    <dbReference type="NCBI Taxonomy" id="1783515"/>
    <lineage>
        <taxon>Bacteria</taxon>
        <taxon>Bacillati</taxon>
        <taxon>Actinomycetota</taxon>
        <taxon>Actinomycetes</taxon>
        <taxon>Kitasatosporales</taxon>
        <taxon>Streptomycetaceae</taxon>
        <taxon>Streptomyces</taxon>
        <taxon>Streptomyces aurantiacus group</taxon>
    </lineage>
</organism>
<protein>
    <submittedName>
        <fullName evidence="1">Uncharacterized protein</fullName>
    </submittedName>
</protein>